<feature type="region of interest" description="Disordered" evidence="1">
    <location>
        <begin position="1"/>
        <end position="36"/>
    </location>
</feature>
<keyword evidence="3" id="KW-1185">Reference proteome</keyword>
<organism evidence="2 3">
    <name type="scientific">Diploscapter pachys</name>
    <dbReference type="NCBI Taxonomy" id="2018661"/>
    <lineage>
        <taxon>Eukaryota</taxon>
        <taxon>Metazoa</taxon>
        <taxon>Ecdysozoa</taxon>
        <taxon>Nematoda</taxon>
        <taxon>Chromadorea</taxon>
        <taxon>Rhabditida</taxon>
        <taxon>Rhabditina</taxon>
        <taxon>Rhabditomorpha</taxon>
        <taxon>Rhabditoidea</taxon>
        <taxon>Rhabditidae</taxon>
        <taxon>Diploscapter</taxon>
    </lineage>
</organism>
<name>A0A2A2LBW2_9BILA</name>
<sequence length="102" mass="11347">MGRIGHGNGEEAEGNDGSVEETACTDQQRPRVEQGRHFVDAPFRQQTQHDRMSFVDLNEDEVALLDQNISFPIFHFSSCRAHFLSLISSPSSAIHVQHAISA</sequence>
<proteinExistence type="predicted"/>
<evidence type="ECO:0000313" key="2">
    <source>
        <dbReference type="EMBL" id="PAV83689.1"/>
    </source>
</evidence>
<dbReference type="AlphaFoldDB" id="A0A2A2LBW2"/>
<comment type="caution">
    <text evidence="2">The sequence shown here is derived from an EMBL/GenBank/DDBJ whole genome shotgun (WGS) entry which is preliminary data.</text>
</comment>
<evidence type="ECO:0000313" key="3">
    <source>
        <dbReference type="Proteomes" id="UP000218231"/>
    </source>
</evidence>
<dbReference type="Proteomes" id="UP000218231">
    <property type="component" value="Unassembled WGS sequence"/>
</dbReference>
<dbReference type="EMBL" id="LIAE01006936">
    <property type="protein sequence ID" value="PAV83689.1"/>
    <property type="molecule type" value="Genomic_DNA"/>
</dbReference>
<evidence type="ECO:0000256" key="1">
    <source>
        <dbReference type="SAM" id="MobiDB-lite"/>
    </source>
</evidence>
<gene>
    <name evidence="2" type="ORF">WR25_00713</name>
</gene>
<accession>A0A2A2LBW2</accession>
<protein>
    <submittedName>
        <fullName evidence="2">Uncharacterized protein</fullName>
    </submittedName>
</protein>
<reference evidence="2 3" key="1">
    <citation type="journal article" date="2017" name="Curr. Biol.">
        <title>Genome architecture and evolution of a unichromosomal asexual nematode.</title>
        <authorList>
            <person name="Fradin H."/>
            <person name="Zegar C."/>
            <person name="Gutwein M."/>
            <person name="Lucas J."/>
            <person name="Kovtun M."/>
            <person name="Corcoran D."/>
            <person name="Baugh L.R."/>
            <person name="Kiontke K."/>
            <person name="Gunsalus K."/>
            <person name="Fitch D.H."/>
            <person name="Piano F."/>
        </authorList>
    </citation>
    <scope>NUCLEOTIDE SEQUENCE [LARGE SCALE GENOMIC DNA]</scope>
    <source>
        <strain evidence="2">PF1309</strain>
    </source>
</reference>